<keyword evidence="4" id="KW-0378">Hydrolase</keyword>
<organism evidence="10 11">
    <name type="scientific">Pseudomonas marginalis pv. marginalis</name>
    <dbReference type="NCBI Taxonomy" id="97473"/>
    <lineage>
        <taxon>Bacteria</taxon>
        <taxon>Pseudomonadati</taxon>
        <taxon>Pseudomonadota</taxon>
        <taxon>Gammaproteobacteria</taxon>
        <taxon>Pseudomonadales</taxon>
        <taxon>Pseudomonadaceae</taxon>
        <taxon>Pseudomonas</taxon>
    </lineage>
</organism>
<dbReference type="PANTHER" id="PTHR30591">
    <property type="entry name" value="RECBCD ENZYME SUBUNIT RECC"/>
    <property type="match status" value="1"/>
</dbReference>
<dbReference type="GO" id="GO:0006281">
    <property type="term" value="P:DNA repair"/>
    <property type="evidence" value="ECO:0007669"/>
    <property type="project" value="UniProtKB-KW"/>
</dbReference>
<evidence type="ECO:0000256" key="5">
    <source>
        <dbReference type="ARBA" id="ARBA00022806"/>
    </source>
</evidence>
<accession>A0A3M4AM68</accession>
<protein>
    <submittedName>
        <fullName evidence="10">Uncharacterized protein</fullName>
    </submittedName>
</protein>
<evidence type="ECO:0000256" key="1">
    <source>
        <dbReference type="ARBA" id="ARBA00022722"/>
    </source>
</evidence>
<sequence length="133" mass="15400">MFSDSEPTTLLNQLQDDILELRPLNETRELWPAVDLDRDTSIRFHIAHSAQREVEILHDQLLQRFSADPTLRPRDIIVMVPDVDSYAPHIRAVFGQLERNDPRFIPFTLTDQGQRGRDPLLIAVEHLLKLPDS</sequence>
<feature type="non-terminal residue" evidence="10">
    <location>
        <position position="133"/>
    </location>
</feature>
<dbReference type="Gene3D" id="3.40.50.300">
    <property type="entry name" value="P-loop containing nucleotide triphosphate hydrolases"/>
    <property type="match status" value="1"/>
</dbReference>
<comment type="caution">
    <text evidence="10">The sequence shown here is derived from an EMBL/GenBank/DDBJ whole genome shotgun (WGS) entry which is preliminary data.</text>
</comment>
<evidence type="ECO:0000313" key="10">
    <source>
        <dbReference type="EMBL" id="RMP07354.1"/>
    </source>
</evidence>
<dbReference type="GO" id="GO:0003677">
    <property type="term" value="F:DNA binding"/>
    <property type="evidence" value="ECO:0007669"/>
    <property type="project" value="UniProtKB-KW"/>
</dbReference>
<keyword evidence="11" id="KW-1185">Reference proteome</keyword>
<keyword evidence="9" id="KW-0234">DNA repair</keyword>
<dbReference type="AlphaFoldDB" id="A0A3M4AM68"/>
<reference evidence="10 11" key="1">
    <citation type="submission" date="2018-08" db="EMBL/GenBank/DDBJ databases">
        <title>Recombination of ecologically and evolutionarily significant loci maintains genetic cohesion in the Pseudomonas syringae species complex.</title>
        <authorList>
            <person name="Dillon M."/>
            <person name="Thakur S."/>
            <person name="Almeida R.N.D."/>
            <person name="Weir B.S."/>
            <person name="Guttman D.S."/>
        </authorList>
    </citation>
    <scope>NUCLEOTIDE SEQUENCE [LARGE SCALE GENOMIC DNA]</scope>
    <source>
        <strain evidence="10 11">ICMP 3555</strain>
    </source>
</reference>
<keyword evidence="1" id="KW-0540">Nuclease</keyword>
<evidence type="ECO:0000256" key="2">
    <source>
        <dbReference type="ARBA" id="ARBA00022741"/>
    </source>
</evidence>
<dbReference type="GO" id="GO:0006310">
    <property type="term" value="P:DNA recombination"/>
    <property type="evidence" value="ECO:0007669"/>
    <property type="project" value="TreeGrafter"/>
</dbReference>
<dbReference type="GO" id="GO:0004527">
    <property type="term" value="F:exonuclease activity"/>
    <property type="evidence" value="ECO:0007669"/>
    <property type="project" value="UniProtKB-KW"/>
</dbReference>
<dbReference type="PANTHER" id="PTHR30591:SF1">
    <property type="entry name" value="RECBCD ENZYME SUBUNIT RECC"/>
    <property type="match status" value="1"/>
</dbReference>
<evidence type="ECO:0000313" key="11">
    <source>
        <dbReference type="Proteomes" id="UP000276587"/>
    </source>
</evidence>
<keyword evidence="3" id="KW-0227">DNA damage</keyword>
<keyword evidence="7" id="KW-0067">ATP-binding</keyword>
<dbReference type="InterPro" id="IPR027417">
    <property type="entry name" value="P-loop_NTPase"/>
</dbReference>
<keyword evidence="5" id="KW-0347">Helicase</keyword>
<evidence type="ECO:0000256" key="9">
    <source>
        <dbReference type="ARBA" id="ARBA00023204"/>
    </source>
</evidence>
<evidence type="ECO:0000256" key="7">
    <source>
        <dbReference type="ARBA" id="ARBA00022840"/>
    </source>
</evidence>
<dbReference type="Proteomes" id="UP000276587">
    <property type="component" value="Unassembled WGS sequence"/>
</dbReference>
<proteinExistence type="predicted"/>
<dbReference type="GO" id="GO:0004386">
    <property type="term" value="F:helicase activity"/>
    <property type="evidence" value="ECO:0007669"/>
    <property type="project" value="UniProtKB-KW"/>
</dbReference>
<keyword evidence="6" id="KW-0269">Exonuclease</keyword>
<evidence type="ECO:0000256" key="8">
    <source>
        <dbReference type="ARBA" id="ARBA00023125"/>
    </source>
</evidence>
<gene>
    <name evidence="10" type="ORF">ALQ29_05299</name>
</gene>
<dbReference type="GO" id="GO:0005524">
    <property type="term" value="F:ATP binding"/>
    <property type="evidence" value="ECO:0007669"/>
    <property type="project" value="UniProtKB-KW"/>
</dbReference>
<evidence type="ECO:0000256" key="4">
    <source>
        <dbReference type="ARBA" id="ARBA00022801"/>
    </source>
</evidence>
<evidence type="ECO:0000256" key="3">
    <source>
        <dbReference type="ARBA" id="ARBA00022763"/>
    </source>
</evidence>
<dbReference type="EMBL" id="RBQF01000216">
    <property type="protein sequence ID" value="RMP07354.1"/>
    <property type="molecule type" value="Genomic_DNA"/>
</dbReference>
<name>A0A3M4AM68_PSEMA</name>
<keyword evidence="2" id="KW-0547">Nucleotide-binding</keyword>
<dbReference type="SUPFAM" id="SSF52540">
    <property type="entry name" value="P-loop containing nucleoside triphosphate hydrolases"/>
    <property type="match status" value="1"/>
</dbReference>
<keyword evidence="8" id="KW-0238">DNA-binding</keyword>
<evidence type="ECO:0000256" key="6">
    <source>
        <dbReference type="ARBA" id="ARBA00022839"/>
    </source>
</evidence>